<name>A0ABS3YL54_9BACT</name>
<evidence type="ECO:0000313" key="2">
    <source>
        <dbReference type="Proteomes" id="UP000679126"/>
    </source>
</evidence>
<reference evidence="2" key="1">
    <citation type="submission" date="2021-03" db="EMBL/GenBank/DDBJ databases">
        <title>Assistant Professor.</title>
        <authorList>
            <person name="Huq M.A."/>
        </authorList>
    </citation>
    <scope>NUCLEOTIDE SEQUENCE [LARGE SCALE GENOMIC DNA]</scope>
    <source>
        <strain evidence="2">MAH-28</strain>
    </source>
</reference>
<dbReference type="InterPro" id="IPR038081">
    <property type="entry name" value="CalX-like_sf"/>
</dbReference>
<dbReference type="EMBL" id="JAGHKP010000010">
    <property type="protein sequence ID" value="MBO9155432.1"/>
    <property type="molecule type" value="Genomic_DNA"/>
</dbReference>
<organism evidence="1 2">
    <name type="scientific">Chitinophaga chungangae</name>
    <dbReference type="NCBI Taxonomy" id="2821488"/>
    <lineage>
        <taxon>Bacteria</taxon>
        <taxon>Pseudomonadati</taxon>
        <taxon>Bacteroidota</taxon>
        <taxon>Chitinophagia</taxon>
        <taxon>Chitinophagales</taxon>
        <taxon>Chitinophagaceae</taxon>
        <taxon>Chitinophaga</taxon>
    </lineage>
</organism>
<dbReference type="Proteomes" id="UP000679126">
    <property type="component" value="Unassembled WGS sequence"/>
</dbReference>
<feature type="non-terminal residue" evidence="1">
    <location>
        <position position="531"/>
    </location>
</feature>
<accession>A0ABS3YL54</accession>
<keyword evidence="2" id="KW-1185">Reference proteome</keyword>
<dbReference type="RefSeq" id="WP_209148695.1">
    <property type="nucleotide sequence ID" value="NZ_JAGHKP010000010.1"/>
</dbReference>
<comment type="caution">
    <text evidence="1">The sequence shown here is derived from an EMBL/GenBank/DDBJ whole genome shotgun (WGS) entry which is preliminary data.</text>
</comment>
<protein>
    <submittedName>
        <fullName evidence="1">Uncharacterized protein</fullName>
    </submittedName>
</protein>
<evidence type="ECO:0000313" key="1">
    <source>
        <dbReference type="EMBL" id="MBO9155432.1"/>
    </source>
</evidence>
<dbReference type="SUPFAM" id="SSF141072">
    <property type="entry name" value="CalX-like"/>
    <property type="match status" value="4"/>
</dbReference>
<feature type="non-terminal residue" evidence="1">
    <location>
        <position position="1"/>
    </location>
</feature>
<gene>
    <name evidence="1" type="ORF">J7I43_24610</name>
</gene>
<proteinExistence type="predicted"/>
<dbReference type="Gene3D" id="2.60.40.2030">
    <property type="match status" value="2"/>
</dbReference>
<sequence>SITLSAAPASVAEGSSTVITATLNGGVTAVNNLTVTLSKNGSSTAGDSEHGTLGTITINAGATTGTFTLTTNSDQLLEASETVVIDGINAQGITVTGTTVTITDATGTNANKTITLTPATATVAEGGVVKIKAILPTGITSTQDITVTLTKAGGSAATLDVADVTFPGSVTILAGTNEIEFDVTANTDNLIEVSELLKLASSATVFGYTSADEADITITDATDKTITVTGPATIAEGGTGTYRFSLPVGVTSVSPITVTLTRDGSSTAALADLQSLPTVMIAAGDNFVDVDFKPGDDDVIEALEHLTLVPSATGFTFSQSVSFDITDQDLAGASITLSASPASVAEGSSSVITATLNGGVLSVSDIVVTLNKNAASTAGDSEHGTLGNITIEAGETTGTFTLTTNSDQLLEASETVVIDGINAQGITVTGTTVTITDATGTNANKTITLTPATATVAEGGVVKIKAILPTGITSTQDITVTLTKAAGSAATLDVADVTFPGSVTILAGTNEIEFDVTANMDNLIEVSELLK</sequence>